<dbReference type="PANTHER" id="PTHR43489">
    <property type="entry name" value="ISOMERASE"/>
    <property type="match status" value="1"/>
</dbReference>
<evidence type="ECO:0000256" key="3">
    <source>
        <dbReference type="PIRSR" id="PIRSR006241-50"/>
    </source>
</evidence>
<reference evidence="5 6" key="1">
    <citation type="submission" date="2015-09" db="EMBL/GenBank/DDBJ databases">
        <authorList>
            <consortium name="Swine Surveillance"/>
        </authorList>
    </citation>
    <scope>NUCLEOTIDE SEQUENCE [LARGE SCALE GENOMIC DNA]</scope>
    <source>
        <strain evidence="5 6">CECT 8383</strain>
    </source>
</reference>
<dbReference type="GO" id="GO:0008903">
    <property type="term" value="F:hydroxypyruvate isomerase activity"/>
    <property type="evidence" value="ECO:0007669"/>
    <property type="project" value="UniProtKB-EC"/>
</dbReference>
<dbReference type="InterPro" id="IPR026040">
    <property type="entry name" value="HyI-like"/>
</dbReference>
<dbReference type="RefSeq" id="WP_306345449.1">
    <property type="nucleotide sequence ID" value="NZ_CYSF01000006.1"/>
</dbReference>
<dbReference type="SUPFAM" id="SSF51658">
    <property type="entry name" value="Xylose isomerase-like"/>
    <property type="match status" value="1"/>
</dbReference>
<dbReference type="InterPro" id="IPR036237">
    <property type="entry name" value="Xyl_isomerase-like_sf"/>
</dbReference>
<feature type="domain" description="Xylose isomerase-like TIM barrel" evidence="4">
    <location>
        <begin position="21"/>
        <end position="252"/>
    </location>
</feature>
<dbReference type="Gene3D" id="3.20.20.150">
    <property type="entry name" value="Divalent-metal-dependent TIM barrel enzymes"/>
    <property type="match status" value="1"/>
</dbReference>
<keyword evidence="1 2" id="KW-0413">Isomerase</keyword>
<dbReference type="STRING" id="340021.TM5383_01391"/>
<feature type="active site" description="Proton donor/acceptor" evidence="3">
    <location>
        <position position="236"/>
    </location>
</feature>
<dbReference type="InterPro" id="IPR013022">
    <property type="entry name" value="Xyl_isomerase-like_TIM-brl"/>
</dbReference>
<dbReference type="Pfam" id="PF01261">
    <property type="entry name" value="AP_endonuc_2"/>
    <property type="match status" value="1"/>
</dbReference>
<evidence type="ECO:0000313" key="5">
    <source>
        <dbReference type="EMBL" id="CUH84185.1"/>
    </source>
</evidence>
<feature type="active site" description="Proton donor/acceptor" evidence="3">
    <location>
        <position position="139"/>
    </location>
</feature>
<dbReference type="PANTHER" id="PTHR43489:SF6">
    <property type="entry name" value="HYDROXYPYRUVATE ISOMERASE-RELATED"/>
    <property type="match status" value="1"/>
</dbReference>
<gene>
    <name evidence="5" type="primary">hyi</name>
    <name evidence="5" type="ORF">TM5383_01391</name>
</gene>
<evidence type="ECO:0000313" key="6">
    <source>
        <dbReference type="Proteomes" id="UP000051681"/>
    </source>
</evidence>
<evidence type="ECO:0000256" key="1">
    <source>
        <dbReference type="ARBA" id="ARBA00023235"/>
    </source>
</evidence>
<dbReference type="InterPro" id="IPR050417">
    <property type="entry name" value="Sugar_Epim/Isomerase"/>
</dbReference>
<dbReference type="EMBL" id="CYSF01000006">
    <property type="protein sequence ID" value="CUH84185.1"/>
    <property type="molecule type" value="Genomic_DNA"/>
</dbReference>
<name>A0A0P1HBI9_9RHOB</name>
<evidence type="ECO:0000259" key="4">
    <source>
        <dbReference type="Pfam" id="PF01261"/>
    </source>
</evidence>
<keyword evidence="5" id="KW-0670">Pyruvate</keyword>
<evidence type="ECO:0000256" key="2">
    <source>
        <dbReference type="PIRNR" id="PIRNR006241"/>
    </source>
</evidence>
<protein>
    <submittedName>
        <fullName evidence="5">Hydroxypyruvate isomerase</fullName>
        <ecNumber evidence="5">5.3.1.22</ecNumber>
    </submittedName>
</protein>
<dbReference type="Proteomes" id="UP000051681">
    <property type="component" value="Unassembled WGS sequence"/>
</dbReference>
<organism evidence="5 6">
    <name type="scientific">Thalassovita mediterranea</name>
    <dbReference type="NCBI Taxonomy" id="340021"/>
    <lineage>
        <taxon>Bacteria</taxon>
        <taxon>Pseudomonadati</taxon>
        <taxon>Pseudomonadota</taxon>
        <taxon>Alphaproteobacteria</taxon>
        <taxon>Rhodobacterales</taxon>
        <taxon>Roseobacteraceae</taxon>
        <taxon>Thalassovita</taxon>
    </lineage>
</organism>
<proteinExistence type="inferred from homology"/>
<dbReference type="GO" id="GO:0046487">
    <property type="term" value="P:glyoxylate metabolic process"/>
    <property type="evidence" value="ECO:0007669"/>
    <property type="project" value="TreeGrafter"/>
</dbReference>
<dbReference type="PIRSF" id="PIRSF006241">
    <property type="entry name" value="HyI"/>
    <property type="match status" value="1"/>
</dbReference>
<comment type="similarity">
    <text evidence="2">Belongs to the hyi family.</text>
</comment>
<dbReference type="EC" id="5.3.1.22" evidence="5"/>
<keyword evidence="6" id="KW-1185">Reference proteome</keyword>
<dbReference type="AlphaFoldDB" id="A0A0P1HBI9"/>
<sequence length="254" mass="27326">MVKFSANLGFLWADLPLPEAIRAAKRAGFDAVECHWPYDVDPAEVRAALQETGLPMLGLNTVLGDPAAGEFGLTALVDRAEDALAAIDQAITYAAKTGTSNIHVMAGKAAGIEAEAAFITALKTGCDRAQAYGLTLLIEPINDHDVPGYFLTTPDQAAAIIDQVGAPNLAMMFDCYHVARMGLDVIAELDKHLPRIGHIQFAGVPNRGRPDQGTLNYKVVFQHLRQRGYNAPLGAEYRPQGETEASLAWMQTLV</sequence>
<accession>A0A0P1HBI9</accession>